<dbReference type="Gene3D" id="3.40.50.1820">
    <property type="entry name" value="alpha/beta hydrolase"/>
    <property type="match status" value="1"/>
</dbReference>
<dbReference type="OrthoDB" id="652634at2"/>
<dbReference type="EMBL" id="ASTJ01000022">
    <property type="protein sequence ID" value="EPC02971.1"/>
    <property type="molecule type" value="Genomic_DNA"/>
</dbReference>
<keyword evidence="3" id="KW-1185">Reference proteome</keyword>
<evidence type="ECO:0000313" key="2">
    <source>
        <dbReference type="EMBL" id="EPC02971.1"/>
    </source>
</evidence>
<gene>
    <name evidence="2" type="ORF">L861_21925</name>
</gene>
<evidence type="ECO:0000259" key="1">
    <source>
        <dbReference type="Pfam" id="PF20408"/>
    </source>
</evidence>
<sequence>MPEELPERLGRGERGRFQIMGQGALEVWGEARHGRLLLAHGAGAGQDSSFMQRLRSALAERGVQTLAIEFAYMQRIREEGRRRPPPKIDRLVDELATWCDIVSHPSMSPPWLGGKSMGGRAASLLAARDGAAGLILCGYPFHPPGKSENTRLAHWPLLACPVLVVQGTRDPFGGRDEIENYDLPSRTRVHFLEDGEHDWKPRKVSGRTQASLIDEAAGAIYEHMTAHH</sequence>
<proteinExistence type="predicted"/>
<dbReference type="Proteomes" id="UP000014463">
    <property type="component" value="Unassembled WGS sequence"/>
</dbReference>
<dbReference type="PANTHER" id="PTHR13136">
    <property type="entry name" value="TESTIS DEVELOPMENT PROTEIN PRTD"/>
    <property type="match status" value="1"/>
</dbReference>
<organism evidence="2 3">
    <name type="scientific">Litchfieldella anticariensis (strain DSM 16096 / CECT 5854 / CIP 108499 / LMG 22089 / FP35)</name>
    <name type="common">Halomonas anticariensis</name>
    <dbReference type="NCBI Taxonomy" id="1121939"/>
    <lineage>
        <taxon>Bacteria</taxon>
        <taxon>Pseudomonadati</taxon>
        <taxon>Pseudomonadota</taxon>
        <taxon>Gammaproteobacteria</taxon>
        <taxon>Oceanospirillales</taxon>
        <taxon>Halomonadaceae</taxon>
        <taxon>Litchfieldella</taxon>
    </lineage>
</organism>
<dbReference type="STRING" id="1121939.L861_21925"/>
<dbReference type="ESTHER" id="9gamm-s2ldz1">
    <property type="family name" value="NLS3-Tex30"/>
</dbReference>
<dbReference type="InterPro" id="IPR046879">
    <property type="entry name" value="KANL3/Tex30_Abhydrolase"/>
</dbReference>
<dbReference type="Pfam" id="PF20408">
    <property type="entry name" value="Abhydrolase_11"/>
    <property type="match status" value="1"/>
</dbReference>
<accession>S2LDZ1</accession>
<evidence type="ECO:0000313" key="3">
    <source>
        <dbReference type="Proteomes" id="UP000014463"/>
    </source>
</evidence>
<comment type="caution">
    <text evidence="2">The sequence shown here is derived from an EMBL/GenBank/DDBJ whole genome shotgun (WGS) entry which is preliminary data.</text>
</comment>
<dbReference type="PATRIC" id="fig|1121939.11.peg.1394"/>
<dbReference type="InterPro" id="IPR026555">
    <property type="entry name" value="NSL3/Tex30"/>
</dbReference>
<dbReference type="SUPFAM" id="SSF53474">
    <property type="entry name" value="alpha/beta-Hydrolases"/>
    <property type="match status" value="1"/>
</dbReference>
<protein>
    <recommendedName>
        <fullName evidence="1">KANL3/Tex30 alpha/beta hydrolase-like domain-containing protein</fullName>
    </recommendedName>
</protein>
<dbReference type="InterPro" id="IPR029058">
    <property type="entry name" value="AB_hydrolase_fold"/>
</dbReference>
<dbReference type="PANTHER" id="PTHR13136:SF11">
    <property type="entry name" value="TESTIS-EXPRESSED PROTEIN 30"/>
    <property type="match status" value="1"/>
</dbReference>
<feature type="domain" description="KANL3/Tex30 alpha/beta hydrolase-like" evidence="1">
    <location>
        <begin position="34"/>
        <end position="224"/>
    </location>
</feature>
<dbReference type="AlphaFoldDB" id="S2LDZ1"/>
<dbReference type="eggNOG" id="COG3571">
    <property type="taxonomic scope" value="Bacteria"/>
</dbReference>
<reference evidence="2 3" key="1">
    <citation type="journal article" date="2013" name="Genome Announc.">
        <title>Draft genome sequence of the moderately halophilic gammaproteobacterium Halomonas anticariensis FP35.</title>
        <authorList>
            <person name="Tahrioui A."/>
            <person name="Quesada E."/>
            <person name="Llamas I."/>
        </authorList>
    </citation>
    <scope>NUCLEOTIDE SEQUENCE [LARGE SCALE GENOMIC DNA]</scope>
    <source>
        <strain evidence="3">DSM 16096 / CECT 5854 / LMG 22089 / FP35</strain>
    </source>
</reference>
<name>S2LDZ1_LITA3</name>